<feature type="non-terminal residue" evidence="1">
    <location>
        <position position="73"/>
    </location>
</feature>
<accession>A0ABD1DD86</accession>
<evidence type="ECO:0008006" key="3">
    <source>
        <dbReference type="Google" id="ProtNLM"/>
    </source>
</evidence>
<comment type="caution">
    <text evidence="1">The sequence shown here is derived from an EMBL/GenBank/DDBJ whole genome shotgun (WGS) entry which is preliminary data.</text>
</comment>
<reference evidence="1 2" key="1">
    <citation type="submission" date="2024-05" db="EMBL/GenBank/DDBJ databases">
        <title>Culex pipiens pipiens assembly and annotation.</title>
        <authorList>
            <person name="Alout H."/>
            <person name="Durand T."/>
        </authorList>
    </citation>
    <scope>NUCLEOTIDE SEQUENCE [LARGE SCALE GENOMIC DNA]</scope>
    <source>
        <strain evidence="1">HA-2024</strain>
        <tissue evidence="1">Whole body</tissue>
    </source>
</reference>
<evidence type="ECO:0000313" key="1">
    <source>
        <dbReference type="EMBL" id="KAL1397561.1"/>
    </source>
</evidence>
<dbReference type="AlphaFoldDB" id="A0ABD1DD86"/>
<name>A0ABD1DD86_CULPP</name>
<feature type="non-terminal residue" evidence="1">
    <location>
        <position position="1"/>
    </location>
</feature>
<evidence type="ECO:0000313" key="2">
    <source>
        <dbReference type="Proteomes" id="UP001562425"/>
    </source>
</evidence>
<protein>
    <recommendedName>
        <fullName evidence="3">Cytochrome cd1 nitrite reductase</fullName>
    </recommendedName>
</protein>
<keyword evidence="2" id="KW-1185">Reference proteome</keyword>
<gene>
    <name evidence="1" type="ORF">pipiens_000243</name>
</gene>
<sequence>NVKATKTKQDKTVFAIFFRSSFEWVYSHLKASGVVSVACNWLEIVLLPVYNRGVQQLYHQTGAVQGEQSSKML</sequence>
<organism evidence="1 2">
    <name type="scientific">Culex pipiens pipiens</name>
    <name type="common">Northern house mosquito</name>
    <dbReference type="NCBI Taxonomy" id="38569"/>
    <lineage>
        <taxon>Eukaryota</taxon>
        <taxon>Metazoa</taxon>
        <taxon>Ecdysozoa</taxon>
        <taxon>Arthropoda</taxon>
        <taxon>Hexapoda</taxon>
        <taxon>Insecta</taxon>
        <taxon>Pterygota</taxon>
        <taxon>Neoptera</taxon>
        <taxon>Endopterygota</taxon>
        <taxon>Diptera</taxon>
        <taxon>Nematocera</taxon>
        <taxon>Culicoidea</taxon>
        <taxon>Culicidae</taxon>
        <taxon>Culicinae</taxon>
        <taxon>Culicini</taxon>
        <taxon>Culex</taxon>
        <taxon>Culex</taxon>
    </lineage>
</organism>
<dbReference type="EMBL" id="JBEHCU010006248">
    <property type="protein sequence ID" value="KAL1397561.1"/>
    <property type="molecule type" value="Genomic_DNA"/>
</dbReference>
<proteinExistence type="predicted"/>
<dbReference type="Proteomes" id="UP001562425">
    <property type="component" value="Unassembled WGS sequence"/>
</dbReference>